<dbReference type="Proteomes" id="UP000296733">
    <property type="component" value="Chromosome"/>
</dbReference>
<reference evidence="2 5" key="2">
    <citation type="journal article" date="2019" name="Nat. Commun.">
        <title>A new type of DNA phosphorothioation-based antiviral system in archaea.</title>
        <authorList>
            <person name="Xiong L."/>
            <person name="Liu S."/>
            <person name="Chen S."/>
            <person name="Xiao Y."/>
            <person name="Zhu B."/>
            <person name="Gao Y."/>
            <person name="Zhang Y."/>
            <person name="Chen B."/>
            <person name="Luo J."/>
            <person name="Deng Z."/>
            <person name="Chen X."/>
            <person name="Wang L."/>
            <person name="Chen S."/>
        </authorList>
    </citation>
    <scope>NUCLEOTIDE SEQUENCE [LARGE SCALE GENOMIC DNA]</scope>
    <source>
        <strain evidence="2 5">CGMCC 1.10331</strain>
    </source>
</reference>
<dbReference type="GeneID" id="39857468"/>
<gene>
    <name evidence="2" type="ORF">DV707_05235</name>
    <name evidence="3" type="ORF">SAMN04488133_0504</name>
</gene>
<dbReference type="OrthoDB" id="205469at2157"/>
<evidence type="ECO:0000313" key="2">
    <source>
        <dbReference type="EMBL" id="QCC47122.1"/>
    </source>
</evidence>
<dbReference type="EMBL" id="FNVN01000001">
    <property type="protein sequence ID" value="SEF70939.1"/>
    <property type="molecule type" value="Genomic_DNA"/>
</dbReference>
<dbReference type="AlphaFoldDB" id="A0A1H5U7I5"/>
<proteinExistence type="predicted"/>
<organism evidence="3 4">
    <name type="scientific">Halobellus limi</name>
    <dbReference type="NCBI Taxonomy" id="699433"/>
    <lineage>
        <taxon>Archaea</taxon>
        <taxon>Methanobacteriati</taxon>
        <taxon>Methanobacteriota</taxon>
        <taxon>Stenosarchaea group</taxon>
        <taxon>Halobacteria</taxon>
        <taxon>Halobacteriales</taxon>
        <taxon>Haloferacaceae</taxon>
        <taxon>Halobellus</taxon>
    </lineage>
</organism>
<dbReference type="RefSeq" id="WP_103990275.1">
    <property type="nucleotide sequence ID" value="NZ_CP031311.1"/>
</dbReference>
<name>A0A1H5U7I5_9EURY</name>
<reference evidence="3 4" key="1">
    <citation type="submission" date="2016-10" db="EMBL/GenBank/DDBJ databases">
        <authorList>
            <person name="de Groot N.N."/>
        </authorList>
    </citation>
    <scope>NUCLEOTIDE SEQUENCE [LARGE SCALE GENOMIC DNA]</scope>
    <source>
        <strain evidence="3 4">CGMCC 1.10331</strain>
    </source>
</reference>
<evidence type="ECO:0000313" key="4">
    <source>
        <dbReference type="Proteomes" id="UP000236740"/>
    </source>
</evidence>
<accession>A0A1H5U7I5</accession>
<feature type="compositionally biased region" description="Polar residues" evidence="1">
    <location>
        <begin position="40"/>
        <end position="61"/>
    </location>
</feature>
<evidence type="ECO:0000256" key="1">
    <source>
        <dbReference type="SAM" id="MobiDB-lite"/>
    </source>
</evidence>
<dbReference type="Proteomes" id="UP000236740">
    <property type="component" value="Unassembled WGS sequence"/>
</dbReference>
<protein>
    <submittedName>
        <fullName evidence="3">Uncharacterized protein</fullName>
    </submittedName>
</protein>
<dbReference type="EMBL" id="CP031311">
    <property type="protein sequence ID" value="QCC47122.1"/>
    <property type="molecule type" value="Genomic_DNA"/>
</dbReference>
<feature type="region of interest" description="Disordered" evidence="1">
    <location>
        <begin position="31"/>
        <end position="72"/>
    </location>
</feature>
<dbReference type="KEGG" id="hlm:DV707_05235"/>
<evidence type="ECO:0000313" key="3">
    <source>
        <dbReference type="EMBL" id="SEF70939.1"/>
    </source>
</evidence>
<sequence>MNGTPIVVLALLVAVVAGAVVVGGDVLPGGDEAESGEFPTATSTPQETAQGSADSESTGTASDGAETPTPPFGFVIENIEECGTTCRDVTTTLTNQQDATAEDITVYSRIVAGQGTDGEEVWRGEEPVGTLEAGESYTTTRQVELSYSEAYAVRQEDGWITIQTTVETADRKVTFTEQRQVL</sequence>
<keyword evidence="4" id="KW-1185">Reference proteome</keyword>
<evidence type="ECO:0000313" key="5">
    <source>
        <dbReference type="Proteomes" id="UP000296733"/>
    </source>
</evidence>